<organism evidence="2">
    <name type="scientific">Tarsiger cyanurus Genomoviridae sp</name>
    <dbReference type="NCBI Taxonomy" id="2814994"/>
    <lineage>
        <taxon>Viruses</taxon>
        <taxon>Monodnaviria</taxon>
        <taxon>Shotokuvirae</taxon>
        <taxon>Cressdnaviricota</taxon>
        <taxon>Repensiviricetes</taxon>
        <taxon>Geplafuvirales</taxon>
        <taxon>Genomoviridae</taxon>
    </lineage>
</organism>
<reference evidence="2" key="1">
    <citation type="submission" date="2020-10" db="EMBL/GenBank/DDBJ databases">
        <title>CRESS DNA virus dark matter in the feces of wild birds.</title>
        <authorList>
            <person name="Yang S."/>
            <person name="Zhang W."/>
        </authorList>
    </citation>
    <scope>NUCLEOTIDE SEQUENCE</scope>
    <source>
        <strain evidence="2">Rfb200gen14</strain>
    </source>
</reference>
<dbReference type="EMBL" id="MW182999">
    <property type="protein sequence ID" value="QVW56551.1"/>
    <property type="molecule type" value="Genomic_DNA"/>
</dbReference>
<protein>
    <submittedName>
        <fullName evidence="2">Capsid protein</fullName>
    </submittedName>
</protein>
<feature type="region of interest" description="Disordered" evidence="1">
    <location>
        <begin position="1"/>
        <end position="36"/>
    </location>
</feature>
<accession>A0A8E7G1Q9</accession>
<evidence type="ECO:0000256" key="1">
    <source>
        <dbReference type="SAM" id="MobiDB-lite"/>
    </source>
</evidence>
<proteinExistence type="predicted"/>
<sequence length="314" mass="35352">MPYARKRYTSRRRRPTTRRYRKASGKTRRTSGRPIRRRTVMSRRSLLNITSRKKRNTMINYANTSTEDGGSVTIGPGPLFVSGTTGAACLFSPTAMDLYDSTGQQGDVAEVATRTATTCYMRGFSEKIRIQTSSGLPWFWRRIVFKAKRPTIYNTFQPGDTPIQTNDGNPTFIDTNNGMERLYFNLVINNSAATISAIYSQLFKGQSGKDWRDVLSAPVDTARVDLMSDKSRTITSGNQVGTVRDYNVYYPMNKNLVYDDDENGDTESTTYTSVQDKQGMGDCYILDLFYPGTGAAATDLLQLESTSTLYWHEK</sequence>
<evidence type="ECO:0000313" key="2">
    <source>
        <dbReference type="EMBL" id="QVW56551.1"/>
    </source>
</evidence>
<name>A0A8E7G1Q9_9VIRU</name>